<evidence type="ECO:0000256" key="3">
    <source>
        <dbReference type="ARBA" id="ARBA00023274"/>
    </source>
</evidence>
<keyword evidence="7" id="KW-1185">Reference proteome</keyword>
<dbReference type="PANTHER" id="PTHR39080">
    <property type="entry name" value="50S RIBOSOMAL PROTEIN L28"/>
    <property type="match status" value="1"/>
</dbReference>
<dbReference type="KEGG" id="hfv:R50_1672"/>
<name>A0A6F8ZHH9_9FIRM</name>
<dbReference type="Gene3D" id="2.30.170.40">
    <property type="entry name" value="Ribosomal protein L28/L24"/>
    <property type="match status" value="1"/>
</dbReference>
<dbReference type="InterPro" id="IPR050096">
    <property type="entry name" value="Bacterial_rp_bL28"/>
</dbReference>
<gene>
    <name evidence="5 6" type="primary">rpmB</name>
    <name evidence="6" type="ORF">R50_1672</name>
</gene>
<comment type="similarity">
    <text evidence="1 5">Belongs to the bacterial ribosomal protein bL28 family.</text>
</comment>
<evidence type="ECO:0000256" key="4">
    <source>
        <dbReference type="ARBA" id="ARBA00035174"/>
    </source>
</evidence>
<sequence length="63" mass="7291">MAYRCEICGKHGKSGNRVSHSHHKTRRRWKPNIQRVHAVVDGRNRHIYVCTACLRAGRVTRAV</sequence>
<reference evidence="6 7" key="1">
    <citation type="submission" date="2020-02" db="EMBL/GenBank/DDBJ databases">
        <authorList>
            <person name="Hogendoorn C."/>
        </authorList>
    </citation>
    <scope>NUCLEOTIDE SEQUENCE [LARGE SCALE GENOMIC DNA]</scope>
    <source>
        <strain evidence="6">R501</strain>
    </source>
</reference>
<dbReference type="PANTHER" id="PTHR39080:SF1">
    <property type="entry name" value="LARGE RIBOSOMAL SUBUNIT PROTEIN BL28A"/>
    <property type="match status" value="1"/>
</dbReference>
<dbReference type="EMBL" id="LR778114">
    <property type="protein sequence ID" value="CAB1129173.1"/>
    <property type="molecule type" value="Genomic_DNA"/>
</dbReference>
<evidence type="ECO:0000256" key="5">
    <source>
        <dbReference type="HAMAP-Rule" id="MF_00373"/>
    </source>
</evidence>
<evidence type="ECO:0000313" key="7">
    <source>
        <dbReference type="Proteomes" id="UP000503399"/>
    </source>
</evidence>
<dbReference type="HAMAP" id="MF_00373">
    <property type="entry name" value="Ribosomal_bL28"/>
    <property type="match status" value="1"/>
</dbReference>
<dbReference type="AlphaFoldDB" id="A0A6F8ZHH9"/>
<dbReference type="GO" id="GO:0006412">
    <property type="term" value="P:translation"/>
    <property type="evidence" value="ECO:0007669"/>
    <property type="project" value="UniProtKB-UniRule"/>
</dbReference>
<dbReference type="InterPro" id="IPR026569">
    <property type="entry name" value="Ribosomal_bL28"/>
</dbReference>
<keyword evidence="3 5" id="KW-0687">Ribonucleoprotein</keyword>
<dbReference type="Proteomes" id="UP000503399">
    <property type="component" value="Chromosome"/>
</dbReference>
<keyword evidence="2 5" id="KW-0689">Ribosomal protein</keyword>
<dbReference type="InterPro" id="IPR034704">
    <property type="entry name" value="Ribosomal_bL28/bL31-like_sf"/>
</dbReference>
<dbReference type="GO" id="GO:1990904">
    <property type="term" value="C:ribonucleoprotein complex"/>
    <property type="evidence" value="ECO:0007669"/>
    <property type="project" value="UniProtKB-KW"/>
</dbReference>
<dbReference type="SUPFAM" id="SSF143800">
    <property type="entry name" value="L28p-like"/>
    <property type="match status" value="1"/>
</dbReference>
<dbReference type="GO" id="GO:0003735">
    <property type="term" value="F:structural constituent of ribosome"/>
    <property type="evidence" value="ECO:0007669"/>
    <property type="project" value="InterPro"/>
</dbReference>
<organism evidence="6 7">
    <name type="scientific">Candidatus Hydrogenisulfobacillus filiaventi</name>
    <dbReference type="NCBI Taxonomy" id="2707344"/>
    <lineage>
        <taxon>Bacteria</taxon>
        <taxon>Bacillati</taxon>
        <taxon>Bacillota</taxon>
        <taxon>Clostridia</taxon>
        <taxon>Eubacteriales</taxon>
        <taxon>Clostridiales Family XVII. Incertae Sedis</taxon>
        <taxon>Candidatus Hydrogenisulfobacillus</taxon>
    </lineage>
</organism>
<dbReference type="GO" id="GO:0005840">
    <property type="term" value="C:ribosome"/>
    <property type="evidence" value="ECO:0007669"/>
    <property type="project" value="UniProtKB-KW"/>
</dbReference>
<accession>A0A6F8ZHH9</accession>
<dbReference type="NCBIfam" id="TIGR00009">
    <property type="entry name" value="L28"/>
    <property type="match status" value="1"/>
</dbReference>
<evidence type="ECO:0000256" key="1">
    <source>
        <dbReference type="ARBA" id="ARBA00008760"/>
    </source>
</evidence>
<protein>
    <recommendedName>
        <fullName evidence="4 5">Large ribosomal subunit protein bL28</fullName>
    </recommendedName>
</protein>
<evidence type="ECO:0000313" key="6">
    <source>
        <dbReference type="EMBL" id="CAB1129173.1"/>
    </source>
</evidence>
<dbReference type="InterPro" id="IPR001383">
    <property type="entry name" value="Ribosomal_bL28_bact-type"/>
</dbReference>
<dbReference type="InterPro" id="IPR037147">
    <property type="entry name" value="Ribosomal_bL28_sf"/>
</dbReference>
<dbReference type="Pfam" id="PF00830">
    <property type="entry name" value="Ribosomal_L28"/>
    <property type="match status" value="1"/>
</dbReference>
<proteinExistence type="inferred from homology"/>
<evidence type="ECO:0000256" key="2">
    <source>
        <dbReference type="ARBA" id="ARBA00022980"/>
    </source>
</evidence>